<dbReference type="GO" id="GO:0005634">
    <property type="term" value="C:nucleus"/>
    <property type="evidence" value="ECO:0007669"/>
    <property type="project" value="TreeGrafter"/>
</dbReference>
<evidence type="ECO:0000256" key="6">
    <source>
        <dbReference type="RuleBase" id="RU363090"/>
    </source>
</evidence>
<organism evidence="8 10">
    <name type="scientific">Dinothrombium tinctorium</name>
    <dbReference type="NCBI Taxonomy" id="1965070"/>
    <lineage>
        <taxon>Eukaryota</taxon>
        <taxon>Metazoa</taxon>
        <taxon>Ecdysozoa</taxon>
        <taxon>Arthropoda</taxon>
        <taxon>Chelicerata</taxon>
        <taxon>Arachnida</taxon>
        <taxon>Acari</taxon>
        <taxon>Acariformes</taxon>
        <taxon>Trombidiformes</taxon>
        <taxon>Prostigmata</taxon>
        <taxon>Anystina</taxon>
        <taxon>Parasitengona</taxon>
        <taxon>Trombidioidea</taxon>
        <taxon>Trombidiidae</taxon>
        <taxon>Dinothrombium</taxon>
    </lineage>
</organism>
<dbReference type="Gene3D" id="3.30.470.160">
    <property type="entry name" value="Inositol polyphosphate kinase"/>
    <property type="match status" value="1"/>
</dbReference>
<evidence type="ECO:0000256" key="5">
    <source>
        <dbReference type="ARBA" id="ARBA00022840"/>
    </source>
</evidence>
<name>A0A3S3P8T8_9ACAR</name>
<feature type="region of interest" description="Disordered" evidence="7">
    <location>
        <begin position="16"/>
        <end position="41"/>
    </location>
</feature>
<feature type="compositionally biased region" description="Acidic residues" evidence="7">
    <location>
        <begin position="26"/>
        <end position="41"/>
    </location>
</feature>
<evidence type="ECO:0000256" key="7">
    <source>
        <dbReference type="SAM" id="MobiDB-lite"/>
    </source>
</evidence>
<dbReference type="PANTHER" id="PTHR12400:SF97">
    <property type="entry name" value="KINASE"/>
    <property type="match status" value="1"/>
</dbReference>
<dbReference type="GO" id="GO:0005737">
    <property type="term" value="C:cytoplasm"/>
    <property type="evidence" value="ECO:0007669"/>
    <property type="project" value="TreeGrafter"/>
</dbReference>
<accession>A0A3S3P8T8</accession>
<dbReference type="GO" id="GO:0046854">
    <property type="term" value="P:phosphatidylinositol phosphate biosynthetic process"/>
    <property type="evidence" value="ECO:0007669"/>
    <property type="project" value="TreeGrafter"/>
</dbReference>
<keyword evidence="4 6" id="KW-0418">Kinase</keyword>
<dbReference type="GO" id="GO:0032958">
    <property type="term" value="P:inositol phosphate biosynthetic process"/>
    <property type="evidence" value="ECO:0007669"/>
    <property type="project" value="InterPro"/>
</dbReference>
<dbReference type="EMBL" id="NCKU01000072">
    <property type="protein sequence ID" value="RWS17446.1"/>
    <property type="molecule type" value="Genomic_DNA"/>
</dbReference>
<evidence type="ECO:0000313" key="8">
    <source>
        <dbReference type="EMBL" id="RWS17446.1"/>
    </source>
</evidence>
<gene>
    <name evidence="9" type="ORF">B4U79_00500</name>
    <name evidence="8" type="ORF">B4U79_09211</name>
</gene>
<sequence>MLKKCGYEQYQQSVRLSVSSTKPEFEEASSDDLSSDWDTEEIEESNKTKQSAWKKVRHAVRWSPFVQTYKKKKYPWIQLAGHQGNFRPGGQGTVLKRSNGLEEVNLKEIANDPLSRFVPKFKGKTIGKDNDESYLHLEDLLASFTLPNVMDLKMGLRTYLEEELAKAREKPKLRKDMYEKMVLIDPDEPSDEENQLKAVTKPRYMIWRETISSTATLGFRIEGIKYADEATSKDFKTVKSENQILAAFSKFTGKRKHIINSYLDRLKDLKTTLKTSPFFKNHELIGSSLLFVHDSHKANVWMIDFAKTYKLPENIKITHESPWQFGNHEDGYLIGLNNIIMLFEKIESHVD</sequence>
<evidence type="ECO:0000313" key="10">
    <source>
        <dbReference type="Proteomes" id="UP000285301"/>
    </source>
</evidence>
<keyword evidence="10" id="KW-1185">Reference proteome</keyword>
<evidence type="ECO:0000256" key="1">
    <source>
        <dbReference type="ARBA" id="ARBA00007374"/>
    </source>
</evidence>
<proteinExistence type="inferred from homology"/>
<dbReference type="AlphaFoldDB" id="A0A3S3P8T8"/>
<dbReference type="Proteomes" id="UP000285301">
    <property type="component" value="Unassembled WGS sequence"/>
</dbReference>
<dbReference type="GO" id="GO:0005524">
    <property type="term" value="F:ATP binding"/>
    <property type="evidence" value="ECO:0007669"/>
    <property type="project" value="UniProtKB-KW"/>
</dbReference>
<reference evidence="8 10" key="1">
    <citation type="journal article" date="2018" name="Gigascience">
        <title>Genomes of trombidid mites reveal novel predicted allergens and laterally-transferred genes associated with secondary metabolism.</title>
        <authorList>
            <person name="Dong X."/>
            <person name="Chaisiri K."/>
            <person name="Xia D."/>
            <person name="Armstrong S.D."/>
            <person name="Fang Y."/>
            <person name="Donnelly M.J."/>
            <person name="Kadowaki T."/>
            <person name="McGarry J.W."/>
            <person name="Darby A.C."/>
            <person name="Makepeace B.L."/>
        </authorList>
    </citation>
    <scope>NUCLEOTIDE SEQUENCE [LARGE SCALE GENOMIC DNA]</scope>
    <source>
        <strain evidence="8">UoL-WK</strain>
    </source>
</reference>
<dbReference type="InterPro" id="IPR005522">
    <property type="entry name" value="IPK"/>
</dbReference>
<dbReference type="EMBL" id="NCKU01000071">
    <property type="protein sequence ID" value="RWS17455.1"/>
    <property type="molecule type" value="Genomic_DNA"/>
</dbReference>
<dbReference type="OrthoDB" id="338650at2759"/>
<dbReference type="GO" id="GO:0000828">
    <property type="term" value="F:inositol hexakisphosphate kinase activity"/>
    <property type="evidence" value="ECO:0007669"/>
    <property type="project" value="TreeGrafter"/>
</dbReference>
<dbReference type="Pfam" id="PF03770">
    <property type="entry name" value="IPK"/>
    <property type="match status" value="1"/>
</dbReference>
<keyword evidence="3" id="KW-0547">Nucleotide-binding</keyword>
<evidence type="ECO:0000256" key="2">
    <source>
        <dbReference type="ARBA" id="ARBA00022679"/>
    </source>
</evidence>
<comment type="caution">
    <text evidence="8">The sequence shown here is derived from an EMBL/GenBank/DDBJ whole genome shotgun (WGS) entry which is preliminary data.</text>
</comment>
<dbReference type="PANTHER" id="PTHR12400">
    <property type="entry name" value="INOSITOL POLYPHOSPHATE KINASE"/>
    <property type="match status" value="1"/>
</dbReference>
<dbReference type="InterPro" id="IPR038286">
    <property type="entry name" value="IPK_sf"/>
</dbReference>
<dbReference type="STRING" id="1965070.A0A3S3P8T8"/>
<evidence type="ECO:0000313" key="9">
    <source>
        <dbReference type="EMBL" id="RWS17455.1"/>
    </source>
</evidence>
<keyword evidence="5" id="KW-0067">ATP-binding</keyword>
<dbReference type="SUPFAM" id="SSF56104">
    <property type="entry name" value="SAICAR synthase-like"/>
    <property type="match status" value="1"/>
</dbReference>
<dbReference type="EC" id="2.7.-.-" evidence="6"/>
<dbReference type="FunFam" id="3.30.470.160:FF:000001">
    <property type="entry name" value="Kinase"/>
    <property type="match status" value="1"/>
</dbReference>
<reference evidence="8" key="2">
    <citation type="submission" date="2018-11" db="EMBL/GenBank/DDBJ databases">
        <title>Trombidioid mite genomics.</title>
        <authorList>
            <person name="Dong X."/>
        </authorList>
    </citation>
    <scope>NUCLEOTIDE SEQUENCE</scope>
    <source>
        <strain evidence="8">UoL-WK</strain>
    </source>
</reference>
<keyword evidence="2 6" id="KW-0808">Transferase</keyword>
<protein>
    <recommendedName>
        <fullName evidence="6">Kinase</fullName>
        <ecNumber evidence="6">2.7.-.-</ecNumber>
    </recommendedName>
</protein>
<evidence type="ECO:0000256" key="3">
    <source>
        <dbReference type="ARBA" id="ARBA00022741"/>
    </source>
</evidence>
<comment type="similarity">
    <text evidence="1 6">Belongs to the inositol phosphokinase (IPK) family.</text>
</comment>
<evidence type="ECO:0000256" key="4">
    <source>
        <dbReference type="ARBA" id="ARBA00022777"/>
    </source>
</evidence>